<keyword evidence="1" id="KW-0596">Phosphopantetheine</keyword>
<dbReference type="STRING" id="69771.A0A1V6NVB3"/>
<dbReference type="InterPro" id="IPR042099">
    <property type="entry name" value="ANL_N_sf"/>
</dbReference>
<gene>
    <name evidence="5" type="ORF">PENDEC_c032G05883</name>
</gene>
<evidence type="ECO:0000256" key="1">
    <source>
        <dbReference type="ARBA" id="ARBA00022450"/>
    </source>
</evidence>
<keyword evidence="3" id="KW-0472">Membrane</keyword>
<protein>
    <recommendedName>
        <fullName evidence="4">AMP-dependent synthetase/ligase domain-containing protein</fullName>
    </recommendedName>
</protein>
<keyword evidence="2" id="KW-0597">Phosphoprotein</keyword>
<evidence type="ECO:0000313" key="5">
    <source>
        <dbReference type="EMBL" id="OQD68673.1"/>
    </source>
</evidence>
<dbReference type="PANTHER" id="PTHR43439">
    <property type="entry name" value="PHENYLACETATE-COENZYME A LIGASE"/>
    <property type="match status" value="1"/>
</dbReference>
<dbReference type="Gene3D" id="3.40.50.12780">
    <property type="entry name" value="N-terminal domain of ligase-like"/>
    <property type="match status" value="1"/>
</dbReference>
<evidence type="ECO:0000256" key="2">
    <source>
        <dbReference type="ARBA" id="ARBA00022553"/>
    </source>
</evidence>
<evidence type="ECO:0000313" key="6">
    <source>
        <dbReference type="Proteomes" id="UP000191522"/>
    </source>
</evidence>
<dbReference type="OrthoDB" id="429813at2759"/>
<keyword evidence="3" id="KW-0812">Transmembrane</keyword>
<dbReference type="Proteomes" id="UP000191522">
    <property type="component" value="Unassembled WGS sequence"/>
</dbReference>
<dbReference type="Pfam" id="PF00501">
    <property type="entry name" value="AMP-binding"/>
    <property type="match status" value="1"/>
</dbReference>
<feature type="transmembrane region" description="Helical" evidence="3">
    <location>
        <begin position="176"/>
        <end position="198"/>
    </location>
</feature>
<organism evidence="5 6">
    <name type="scientific">Penicillium decumbens</name>
    <dbReference type="NCBI Taxonomy" id="69771"/>
    <lineage>
        <taxon>Eukaryota</taxon>
        <taxon>Fungi</taxon>
        <taxon>Dikarya</taxon>
        <taxon>Ascomycota</taxon>
        <taxon>Pezizomycotina</taxon>
        <taxon>Eurotiomycetes</taxon>
        <taxon>Eurotiomycetidae</taxon>
        <taxon>Eurotiales</taxon>
        <taxon>Aspergillaceae</taxon>
        <taxon>Penicillium</taxon>
    </lineage>
</organism>
<dbReference type="OMA" id="WEFFARA"/>
<dbReference type="Pfam" id="PF23562">
    <property type="entry name" value="AMP-binding_C_3"/>
    <property type="match status" value="1"/>
</dbReference>
<evidence type="ECO:0000256" key="3">
    <source>
        <dbReference type="SAM" id="Phobius"/>
    </source>
</evidence>
<dbReference type="AlphaFoldDB" id="A0A1V6NVB3"/>
<feature type="domain" description="AMP-dependent synthetase/ligase" evidence="4">
    <location>
        <begin position="50"/>
        <end position="289"/>
    </location>
</feature>
<dbReference type="PROSITE" id="PS00455">
    <property type="entry name" value="AMP_BINDING"/>
    <property type="match status" value="1"/>
</dbReference>
<proteinExistence type="predicted"/>
<comment type="caution">
    <text evidence="5">The sequence shown here is derived from an EMBL/GenBank/DDBJ whole genome shotgun (WGS) entry which is preliminary data.</text>
</comment>
<name>A0A1V6NVB3_PENDC</name>
<reference evidence="6" key="1">
    <citation type="journal article" date="2017" name="Nat. Microbiol.">
        <title>Global analysis of biosynthetic gene clusters reveals vast potential of secondary metabolite production in Penicillium species.</title>
        <authorList>
            <person name="Nielsen J.C."/>
            <person name="Grijseels S."/>
            <person name="Prigent S."/>
            <person name="Ji B."/>
            <person name="Dainat J."/>
            <person name="Nielsen K.F."/>
            <person name="Frisvad J.C."/>
            <person name="Workman M."/>
            <person name="Nielsen J."/>
        </authorList>
    </citation>
    <scope>NUCLEOTIDE SEQUENCE [LARGE SCALE GENOMIC DNA]</scope>
    <source>
        <strain evidence="6">IBT 11843</strain>
    </source>
</reference>
<sequence>MMRPIMRHNGSYNICPHRRGLFNVLPMPALRIFAIRFLRSQQESYRRSLSMTAENHAYVLQKANCEVYLSTKHVVKDIKTALQYAPEIQYMVAPRLSELFRDTEPTAIEYTKLWDDAKDDPWLVFHSSGTTGPPKPITHTFRMVANLEVPAGLPDVAESHIHQYTNKRWYTHLPTLHYVGMVMVLFFPPFVNMTAILAPPDQSPETVARILRLARADGALCTPLLLSQMLSFEDGFEALKNLEYVHYAGAPLARHLGDQIISHTRLAPLIGCTESGHHFTQIRPDDKEDWDYFQFQSHAGVQFEHRTDNLYELVFVRRPECAMQPIFIAFPELDRFETKDLWAQHPYRKELWRIIGRMDDFVSLTDAKGYFVSPFEQEIEQHPRIRTALIGGNGCPAPVLLLEIAEDAVDVESESGRRSFLQSVEPYIARISERSLLRLAVDFIIIARKDKPFVRTIKGTLARVPTLRLYEDDIAALFQESM</sequence>
<keyword evidence="6" id="KW-1185">Reference proteome</keyword>
<dbReference type="PANTHER" id="PTHR43439:SF2">
    <property type="entry name" value="ENZYME, PUTATIVE (JCVI)-RELATED"/>
    <property type="match status" value="1"/>
</dbReference>
<dbReference type="InterPro" id="IPR051414">
    <property type="entry name" value="Adenylate-forming_Reductase"/>
</dbReference>
<accession>A0A1V6NVB3</accession>
<keyword evidence="3" id="KW-1133">Transmembrane helix</keyword>
<dbReference type="InterPro" id="IPR000873">
    <property type="entry name" value="AMP-dep_synth/lig_dom"/>
</dbReference>
<dbReference type="EMBL" id="MDYL01000032">
    <property type="protein sequence ID" value="OQD68673.1"/>
    <property type="molecule type" value="Genomic_DNA"/>
</dbReference>
<dbReference type="SUPFAM" id="SSF56801">
    <property type="entry name" value="Acetyl-CoA synthetase-like"/>
    <property type="match status" value="1"/>
</dbReference>
<dbReference type="InterPro" id="IPR020845">
    <property type="entry name" value="AMP-binding_CS"/>
</dbReference>
<evidence type="ECO:0000259" key="4">
    <source>
        <dbReference type="Pfam" id="PF00501"/>
    </source>
</evidence>